<dbReference type="SUPFAM" id="SSF57903">
    <property type="entry name" value="FYVE/PHD zinc finger"/>
    <property type="match status" value="2"/>
</dbReference>
<evidence type="ECO:0000259" key="13">
    <source>
        <dbReference type="PROSITE" id="PS50016"/>
    </source>
</evidence>
<dbReference type="GO" id="GO:0005634">
    <property type="term" value="C:nucleus"/>
    <property type="evidence" value="ECO:0007669"/>
    <property type="project" value="UniProtKB-SubCell"/>
</dbReference>
<feature type="compositionally biased region" description="Polar residues" evidence="11">
    <location>
        <begin position="2103"/>
        <end position="2118"/>
    </location>
</feature>
<dbReference type="InterPro" id="IPR036427">
    <property type="entry name" value="Bromodomain-like_sf"/>
</dbReference>
<evidence type="ECO:0000256" key="9">
    <source>
        <dbReference type="PROSITE-ProRule" id="PRU00035"/>
    </source>
</evidence>
<dbReference type="InterPro" id="IPR019787">
    <property type="entry name" value="Znf_PHD-finger"/>
</dbReference>
<dbReference type="PROSITE" id="PS50106">
    <property type="entry name" value="PDZ"/>
    <property type="match status" value="1"/>
</dbReference>
<evidence type="ECO:0000256" key="4">
    <source>
        <dbReference type="ARBA" id="ARBA00022771"/>
    </source>
</evidence>
<dbReference type="Gene3D" id="1.20.920.10">
    <property type="entry name" value="Bromodomain-like"/>
    <property type="match status" value="2"/>
</dbReference>
<evidence type="ECO:0000259" key="12">
    <source>
        <dbReference type="PROSITE" id="PS50014"/>
    </source>
</evidence>
<feature type="region of interest" description="Disordered" evidence="11">
    <location>
        <begin position="2271"/>
        <end position="2312"/>
    </location>
</feature>
<dbReference type="Pfam" id="PF00628">
    <property type="entry name" value="PHD"/>
    <property type="match status" value="1"/>
</dbReference>
<dbReference type="EMBL" id="VJMJ01000327">
    <property type="protein sequence ID" value="KAF0722644.1"/>
    <property type="molecule type" value="Genomic_DNA"/>
</dbReference>
<feature type="region of interest" description="Disordered" evidence="11">
    <location>
        <begin position="1"/>
        <end position="177"/>
    </location>
</feature>
<feature type="domain" description="PHD-type" evidence="13">
    <location>
        <begin position="866"/>
        <end position="916"/>
    </location>
</feature>
<dbReference type="PROSITE" id="PS01359">
    <property type="entry name" value="ZF_PHD_1"/>
    <property type="match status" value="1"/>
</dbReference>
<dbReference type="SMART" id="SM00249">
    <property type="entry name" value="PHD"/>
    <property type="match status" value="2"/>
</dbReference>
<feature type="region of interest" description="Disordered" evidence="11">
    <location>
        <begin position="2540"/>
        <end position="2585"/>
    </location>
</feature>
<evidence type="ECO:0000313" key="16">
    <source>
        <dbReference type="Proteomes" id="UP000481153"/>
    </source>
</evidence>
<name>A0A6G0W686_9STRA</name>
<dbReference type="GO" id="GO:0003677">
    <property type="term" value="F:DNA binding"/>
    <property type="evidence" value="ECO:0007669"/>
    <property type="project" value="UniProtKB-KW"/>
</dbReference>
<dbReference type="Pfam" id="PF00439">
    <property type="entry name" value="Bromodomain"/>
    <property type="match status" value="2"/>
</dbReference>
<evidence type="ECO:0000256" key="2">
    <source>
        <dbReference type="ARBA" id="ARBA00022679"/>
    </source>
</evidence>
<dbReference type="InterPro" id="IPR001487">
    <property type="entry name" value="Bromodomain"/>
</dbReference>
<dbReference type="GO" id="GO:0016740">
    <property type="term" value="F:transferase activity"/>
    <property type="evidence" value="ECO:0007669"/>
    <property type="project" value="UniProtKB-KW"/>
</dbReference>
<dbReference type="SMART" id="SM00228">
    <property type="entry name" value="PDZ"/>
    <property type="match status" value="3"/>
</dbReference>
<dbReference type="InterPro" id="IPR013083">
    <property type="entry name" value="Znf_RING/FYVE/PHD"/>
</dbReference>
<gene>
    <name evidence="15" type="ORF">Ae201684_018243</name>
</gene>
<dbReference type="InterPro" id="IPR019786">
    <property type="entry name" value="Zinc_finger_PHD-type_CS"/>
</dbReference>
<evidence type="ECO:0000256" key="11">
    <source>
        <dbReference type="SAM" id="MobiDB-lite"/>
    </source>
</evidence>
<evidence type="ECO:0000256" key="6">
    <source>
        <dbReference type="ARBA" id="ARBA00023117"/>
    </source>
</evidence>
<accession>A0A6G0W686</accession>
<feature type="compositionally biased region" description="Basic and acidic residues" evidence="11">
    <location>
        <begin position="82"/>
        <end position="93"/>
    </location>
</feature>
<keyword evidence="3" id="KW-0479">Metal-binding</keyword>
<dbReference type="Pfam" id="PF05965">
    <property type="entry name" value="FYRC"/>
    <property type="match status" value="1"/>
</dbReference>
<keyword evidence="16" id="KW-1185">Reference proteome</keyword>
<protein>
    <submittedName>
        <fullName evidence="15">Uncharacterized protein</fullName>
    </submittedName>
</protein>
<evidence type="ECO:0000256" key="1">
    <source>
        <dbReference type="ARBA" id="ARBA00004123"/>
    </source>
</evidence>
<dbReference type="Gene3D" id="3.30.40.10">
    <property type="entry name" value="Zinc/RING finger domain, C3HC4 (zinc finger)"/>
    <property type="match status" value="1"/>
</dbReference>
<dbReference type="PROSITE" id="PS51543">
    <property type="entry name" value="FYRC"/>
    <property type="match status" value="1"/>
</dbReference>
<evidence type="ECO:0000256" key="5">
    <source>
        <dbReference type="ARBA" id="ARBA00022833"/>
    </source>
</evidence>
<feature type="compositionally biased region" description="Basic and acidic residues" evidence="11">
    <location>
        <begin position="126"/>
        <end position="147"/>
    </location>
</feature>
<dbReference type="InterPro" id="IPR001965">
    <property type="entry name" value="Znf_PHD"/>
</dbReference>
<keyword evidence="4 10" id="KW-0863">Zinc-finger</keyword>
<dbReference type="PANTHER" id="PTHR47162">
    <property type="entry name" value="OS02G0192300 PROTEIN"/>
    <property type="match status" value="1"/>
</dbReference>
<evidence type="ECO:0000259" key="14">
    <source>
        <dbReference type="PROSITE" id="PS50106"/>
    </source>
</evidence>
<keyword evidence="7" id="KW-0238">DNA-binding</keyword>
<dbReference type="SUPFAM" id="SSF47370">
    <property type="entry name" value="Bromodomain"/>
    <property type="match status" value="2"/>
</dbReference>
<dbReference type="VEuPathDB" id="FungiDB:AeMF1_002893"/>
<dbReference type="SMART" id="SM00297">
    <property type="entry name" value="BROMO"/>
    <property type="match status" value="2"/>
</dbReference>
<comment type="subcellular location">
    <subcellularLocation>
        <location evidence="1">Nucleus</location>
    </subcellularLocation>
</comment>
<dbReference type="InterPro" id="IPR003889">
    <property type="entry name" value="FYrich_C"/>
</dbReference>
<dbReference type="InterPro" id="IPR036034">
    <property type="entry name" value="PDZ_sf"/>
</dbReference>
<dbReference type="PROSITE" id="PS50014">
    <property type="entry name" value="BROMODOMAIN_2"/>
    <property type="match status" value="2"/>
</dbReference>
<organism evidence="15 16">
    <name type="scientific">Aphanomyces euteiches</name>
    <dbReference type="NCBI Taxonomy" id="100861"/>
    <lineage>
        <taxon>Eukaryota</taxon>
        <taxon>Sar</taxon>
        <taxon>Stramenopiles</taxon>
        <taxon>Oomycota</taxon>
        <taxon>Saprolegniomycetes</taxon>
        <taxon>Saprolegniales</taxon>
        <taxon>Verrucalvaceae</taxon>
        <taxon>Aphanomyces</taxon>
    </lineage>
</organism>
<dbReference type="Pfam" id="PF00595">
    <property type="entry name" value="PDZ"/>
    <property type="match status" value="1"/>
</dbReference>
<keyword evidence="8" id="KW-0539">Nucleus</keyword>
<keyword evidence="2" id="KW-0808">Transferase</keyword>
<comment type="caution">
    <text evidence="15">The sequence shown here is derived from an EMBL/GenBank/DDBJ whole genome shotgun (WGS) entry which is preliminary data.</text>
</comment>
<feature type="compositionally biased region" description="Basic residues" evidence="11">
    <location>
        <begin position="2572"/>
        <end position="2581"/>
    </location>
</feature>
<evidence type="ECO:0000256" key="3">
    <source>
        <dbReference type="ARBA" id="ARBA00022723"/>
    </source>
</evidence>
<feature type="compositionally biased region" description="Polar residues" evidence="11">
    <location>
        <begin position="96"/>
        <end position="124"/>
    </location>
</feature>
<dbReference type="InterPro" id="IPR003888">
    <property type="entry name" value="FYrich_N"/>
</dbReference>
<dbReference type="PRINTS" id="PR00503">
    <property type="entry name" value="BROMODOMAIN"/>
</dbReference>
<feature type="domain" description="Bromo" evidence="12">
    <location>
        <begin position="2618"/>
        <end position="2689"/>
    </location>
</feature>
<dbReference type="Gene3D" id="3.30.160.360">
    <property type="match status" value="1"/>
</dbReference>
<dbReference type="GO" id="GO:0008270">
    <property type="term" value="F:zinc ion binding"/>
    <property type="evidence" value="ECO:0007669"/>
    <property type="project" value="UniProtKB-KW"/>
</dbReference>
<evidence type="ECO:0000256" key="7">
    <source>
        <dbReference type="ARBA" id="ARBA00023125"/>
    </source>
</evidence>
<feature type="domain" description="Bromo" evidence="12">
    <location>
        <begin position="769"/>
        <end position="839"/>
    </location>
</feature>
<dbReference type="InterPro" id="IPR018359">
    <property type="entry name" value="Bromodomain_CS"/>
</dbReference>
<keyword evidence="6 9" id="KW-0103">Bromodomain</keyword>
<feature type="compositionally biased region" description="Polar residues" evidence="11">
    <location>
        <begin position="2555"/>
        <end position="2569"/>
    </location>
</feature>
<dbReference type="Gene3D" id="2.30.42.10">
    <property type="match status" value="1"/>
</dbReference>
<dbReference type="SUPFAM" id="SSF50156">
    <property type="entry name" value="PDZ domain-like"/>
    <property type="match status" value="2"/>
</dbReference>
<evidence type="ECO:0000313" key="15">
    <source>
        <dbReference type="EMBL" id="KAF0722644.1"/>
    </source>
</evidence>
<dbReference type="Proteomes" id="UP000481153">
    <property type="component" value="Unassembled WGS sequence"/>
</dbReference>
<evidence type="ECO:0000256" key="10">
    <source>
        <dbReference type="PROSITE-ProRule" id="PRU00146"/>
    </source>
</evidence>
<feature type="compositionally biased region" description="Low complexity" evidence="11">
    <location>
        <begin position="2276"/>
        <end position="2288"/>
    </location>
</feature>
<dbReference type="CDD" id="cd15543">
    <property type="entry name" value="PHD_RSF1"/>
    <property type="match status" value="1"/>
</dbReference>
<feature type="compositionally biased region" description="Polar residues" evidence="11">
    <location>
        <begin position="31"/>
        <end position="73"/>
    </location>
</feature>
<dbReference type="PROSITE" id="PS51542">
    <property type="entry name" value="FYRN"/>
    <property type="match status" value="1"/>
</dbReference>
<feature type="region of interest" description="Disordered" evidence="11">
    <location>
        <begin position="2062"/>
        <end position="2118"/>
    </location>
</feature>
<dbReference type="InterPro" id="IPR001478">
    <property type="entry name" value="PDZ"/>
</dbReference>
<proteinExistence type="predicted"/>
<dbReference type="InterPro" id="IPR011011">
    <property type="entry name" value="Znf_FYVE_PHD"/>
</dbReference>
<dbReference type="CDD" id="cd00136">
    <property type="entry name" value="PDZ_canonical"/>
    <property type="match status" value="1"/>
</dbReference>
<evidence type="ECO:0000256" key="8">
    <source>
        <dbReference type="ARBA" id="ARBA00023242"/>
    </source>
</evidence>
<sequence>MDSDADMPHQALPSTDISTGIGAIPLVPTETIANSQNDQEDSATLSNQIQHNTAFNPHSEQALPSGSSFTASSGDGKLNKAHHQELNDAKLDGQDGTISASNNAFGNNSPSTKTPAIPTVSPQDAASHESELKGTDADSGRSPDIRSSRRRKRPESMPSSPGSRMKKHLKVDSSDSPRLALSPQIIVVDDEEEATYSESFREAARAVAGLRRQLFEHSGQFVDGPITVKTLGSIEWKNNAYWTSDKLYPVGYQSLVVVDKIGWQCHIDRGAEGPSFQITLIKAVPAIVFAESLPNTAWQRAMEFLNAASSSDKEQWQEEFPKTLPLSHNEDGFGLSRPLICQMIEGLDHVEACIGYVMWDERNGTTLDDLITTKSNLTQQLTTGNARGPKLLKKMEELRQRRRMRLKEAGSSSFESPAMKTRNHESKKAELLEFIEKEQTVRHKRAQILAQDKATRAILASVKSRLASAMKKTAIKTLPKSNSEVKWTRVTPLELFPTEIQRDVLWCWDFLGQYADVLRFRTVVPLPHFCHALALQDKTAPQGDSVMEESSHGRLLATLHFHLLEALLVEFTPYLQMSVTDFKKARPLNLMTWPEVARQMFMVAWDVDNGDVDGNAIRILKGGKTSSDQSILSLRDSLDKRGQALLNNKTAETSPPKIKDYGFGMIVTCDTWDGLGLELAVVDGCVQVQKIKNASHPIIRSRVAAGDVLVCLNGVHVAHMPINELNKYASSAEKPLGLIFSRGDRLVTTKQKSHTPVLTRYANVLKILRAKEASAPFNAPVDASMYPDYYRLVPEPMDLATIEDKLLNDEYDDKDLFIEDVELVWRNCFAYNGEDAPISASARKLAATFSRLVDNYLTSANPFNDEDACRRCCTQYCKDRILLCDRCDGSFHMLCLRPPLDEVPQGEWYCPTCAPFQSEKTGDPDDEDFDGEDSAIGIPQIIRLLSKENYMELTLNERVVVFKGLCELVQMCSSVQSVVLSMEDLAEDQRRELGYSFADALREWNSFGEIDETKFEDKNSTESFVENGVTHPLTDTLLMYLKARTEAELNQDVLPSPFFDNDGPIVSDEVAIIEDDNDDIEATLLEEYGDIQLACRKETNSTTDNPQCFCCQMDKLLFADAELIPAVLAPRTSQIAAHMAKLPDIITEPLVTFVCSDAALPFKCEMDENGHAMITHVEPQCDLEVGGIVLALNSIILDEDSDIKQVMQEAKRPIVVLASKSPSTSVDSKEVYLIQLPSTLVDFPNVAFVSSFCQVQPPCTGFVALCDSIFAYDIIFAIDGTRVVNAEDFQKLWQPNALLCVMRNILDRGISKPPLAQEHYSDIQMELWKIKSFQVSFQAGPLGLALDLEENCVVVRSLTPVSQAIRKVQPDDIILTFNDKSIGKLDDLTEFTDTVRTAPRPATIRFYRSSMALTPPSPTDVLMSVGQILQTSLIEFDGRLIVRGEKNHSFSPGDILTHLNDISIEGVSLSWLHQTLEVLPSKDNMYVRVRPKTDPDVPIMAHEHCISIWNTAVIKGTALQRKLVASSELEEQLKEIAPRTWPLSSNYFRFPGDPNTLYKHDDRSWWSTHQIAALVNSENAKIAEKLYAAFFTPPKMPTAGPLAIRPLYTIAPLNQHEAFVIFRGRHFYLGTFSSASEAQATYDECVQRYTTTRLLLAPYSVATFPRAPLPLLKADDILKRFRNLESTPLSSELKELVKYNVRAYRPKPEPPKAIVIATPPKKRQYDEEAAKRGQLSLSDHFERLKDMKVSITEAWVSVQNAQDAPSCMLLTEVLQTTLNSLNLLAQHIAKYPLQSKSPATFVSLHHAIVMCLLSILASESLSKASPIPRPDLEFMHKCGDNLLWAIEDTLNPTLHEQVISNCMKLAENLGEIKTSGLSADMQQMVITMDLFFKSSNYVSDPANYPLCRPLFAMLSHATQPRQVQPLPPTLTQELWKLQTCQGNFERALKRLKVQWPPYLHVITPSNITQPKPDVTISTSATGQTEATVSFQAGPLGIIIQQDDNGIIVSSFAGGNEGQAIRSGKIAVGDMIIAVNGVPLSQIGIDGFKKAVTSGIRPIKITFCRPQDMSKPLKPTPTKEKTPKKRPNPKQTPPKPITTPQTQAMTGNTPDEPITQTPTPLKQATNELNMFDSMVASSPSTNSLGFFSRSLLDPDIDIAPFPQSSSQLTSSMSTMMYDQYTRSAPIHQETIWSAQQPEQMYQNQAMDYPNAYANNMQMLPPVYSSYDPRLNQPGMMQTMNTTNNQLPDITQDFQGFFDPQYYNGPEAFRSGPPIEFVSASPNKSSVASSQDEAKKPTQTEKANVTGRRSTRVSKKPDMIISQPVRVATPSVYIPGAGVQGDFASDALPYSKPPKAFSHAFAILQAQLLAIEAALPREAFRNNKWTRAIRVGWADMVIQAATSRTLMEAILFLEAQIESEYFDAWWKSQSMLGPKTLLSIATIASTAMRLYALDDALNYAKLSKRSTGYKRKLNRRPNDDYIIPPCPQLFDPTIQRIAIDKVRIALISTPQQVCPKTLNELCRLTNLPRGVLEQWYKQCLDPKGAPASQPPPRRQISVASSSEMEAQSGEPNSKRQKRTRGRPPKNLEYRFEPQTLAISPAILKDPLVKDRFLAVVETLKKYDIAQPFLQPVDPVQFPDYANLVRQPMDLGTLTQQIKAGEFNDRLHAIPVEMSRIWTNCFAFNGPTAEISKMARQLRSIFYRLMELWVQKTPMGTRVEDLPRATLCRKCHQDVPKDTRAVCTSCDAAIHLSCIGEVSSPWHCDRCVQNRELK</sequence>
<keyword evidence="5" id="KW-0862">Zinc</keyword>
<dbReference type="PROSITE" id="PS50016">
    <property type="entry name" value="ZF_PHD_2"/>
    <property type="match status" value="1"/>
</dbReference>
<dbReference type="PROSITE" id="PS00633">
    <property type="entry name" value="BROMODOMAIN_1"/>
    <property type="match status" value="1"/>
</dbReference>
<feature type="domain" description="PDZ" evidence="14">
    <location>
        <begin position="1973"/>
        <end position="2066"/>
    </location>
</feature>
<reference evidence="15 16" key="1">
    <citation type="submission" date="2019-07" db="EMBL/GenBank/DDBJ databases">
        <title>Genomics analysis of Aphanomyces spp. identifies a new class of oomycete effector associated with host adaptation.</title>
        <authorList>
            <person name="Gaulin E."/>
        </authorList>
    </citation>
    <scope>NUCLEOTIDE SEQUENCE [LARGE SCALE GENOMIC DNA]</scope>
    <source>
        <strain evidence="15 16">ATCC 201684</strain>
    </source>
</reference>
<dbReference type="PANTHER" id="PTHR47162:SF10">
    <property type="entry name" value="METHYL-CPG-BINDING DOMAIN-CONTAINING PROTEIN 9 ISOFORM X1"/>
    <property type="match status" value="1"/>
</dbReference>